<dbReference type="InterPro" id="IPR020855">
    <property type="entry name" value="Ureohydrolase_Mn_BS"/>
</dbReference>
<dbReference type="GO" id="GO:0033389">
    <property type="term" value="P:putrescine biosynthetic process from arginine, via agmatine"/>
    <property type="evidence" value="ECO:0007669"/>
    <property type="project" value="TreeGrafter"/>
</dbReference>
<reference evidence="7" key="2">
    <citation type="submission" date="2023-01" db="EMBL/GenBank/DDBJ databases">
        <authorList>
            <person name="Sun Q."/>
            <person name="Evtushenko L."/>
        </authorList>
    </citation>
    <scope>NUCLEOTIDE SEQUENCE</scope>
    <source>
        <strain evidence="7">VKM B-2347</strain>
    </source>
</reference>
<name>A0A9W6J2U8_9HYPH</name>
<dbReference type="PROSITE" id="PS01053">
    <property type="entry name" value="ARGINASE_1"/>
    <property type="match status" value="1"/>
</dbReference>
<feature type="binding site" evidence="4">
    <location>
        <position position="250"/>
    </location>
    <ligand>
        <name>Mn(2+)</name>
        <dbReference type="ChEBI" id="CHEBI:29035"/>
        <label>1</label>
    </ligand>
</feature>
<evidence type="ECO:0000256" key="5">
    <source>
        <dbReference type="RuleBase" id="RU003684"/>
    </source>
</evidence>
<evidence type="ECO:0000256" key="4">
    <source>
        <dbReference type="PIRSR" id="PIRSR036979-1"/>
    </source>
</evidence>
<keyword evidence="3 5" id="KW-0378">Hydrolase</keyword>
<sequence length="332" mass="35402">MLREFMAKDPLHPRPVDDALDPSRRYGESIESNYAGAVSFLRRPYARSADGADVAVWGVPLDTSVSNRPGTRFGPRAIREASTVNVGDPAYPFGFDIFADMAVVDTGDCSLDYGRIDEAPAAIEAQAAARLGSGAHLVTLGGDHFLTYPVLKALVAKLGRPVAMVQFDAHQDTWDDDGSRIDHGTMITRAVREGLILPERSIQIGIRTNAPQDYGISIVDGLLAQELGPLATASRILGHVEDTPVYVTFDIDCLDPAFAPGTGTPVPGGFSSAFAISCLRRLGALDLKGFDIVEVSPPYDHAGVTALAGVSMAQIYLGLLAERKRAGKAIRP</sequence>
<comment type="similarity">
    <text evidence="1">Belongs to the arginase family. Agmatinase subfamily.</text>
</comment>
<organism evidence="7 8">
    <name type="scientific">Hansschlegelia plantiphila</name>
    <dbReference type="NCBI Taxonomy" id="374655"/>
    <lineage>
        <taxon>Bacteria</taxon>
        <taxon>Pseudomonadati</taxon>
        <taxon>Pseudomonadota</taxon>
        <taxon>Alphaproteobacteria</taxon>
        <taxon>Hyphomicrobiales</taxon>
        <taxon>Methylopilaceae</taxon>
        <taxon>Hansschlegelia</taxon>
    </lineage>
</organism>
<dbReference type="InterPro" id="IPR023696">
    <property type="entry name" value="Ureohydrolase_dom_sf"/>
</dbReference>
<protein>
    <submittedName>
        <fullName evidence="7">Agmatinase</fullName>
    </submittedName>
</protein>
<evidence type="ECO:0000256" key="3">
    <source>
        <dbReference type="ARBA" id="ARBA00022801"/>
    </source>
</evidence>
<evidence type="ECO:0000256" key="6">
    <source>
        <dbReference type="SAM" id="MobiDB-lite"/>
    </source>
</evidence>
<dbReference type="AlphaFoldDB" id="A0A9W6J2U8"/>
<dbReference type="InterPro" id="IPR006035">
    <property type="entry name" value="Ureohydrolase"/>
</dbReference>
<evidence type="ECO:0000256" key="2">
    <source>
        <dbReference type="ARBA" id="ARBA00022723"/>
    </source>
</evidence>
<keyword evidence="4" id="KW-0464">Manganese</keyword>
<keyword evidence="2 4" id="KW-0479">Metal-binding</keyword>
<dbReference type="Gene3D" id="3.40.800.10">
    <property type="entry name" value="Ureohydrolase domain"/>
    <property type="match status" value="1"/>
</dbReference>
<proteinExistence type="inferred from homology"/>
<reference evidence="7" key="1">
    <citation type="journal article" date="2014" name="Int. J. Syst. Evol. Microbiol.">
        <title>Complete genome sequence of Corynebacterium casei LMG S-19264T (=DSM 44701T), isolated from a smear-ripened cheese.</title>
        <authorList>
            <consortium name="US DOE Joint Genome Institute (JGI-PGF)"/>
            <person name="Walter F."/>
            <person name="Albersmeier A."/>
            <person name="Kalinowski J."/>
            <person name="Ruckert C."/>
        </authorList>
    </citation>
    <scope>NUCLEOTIDE SEQUENCE</scope>
    <source>
        <strain evidence="7">VKM B-2347</strain>
    </source>
</reference>
<dbReference type="PANTHER" id="PTHR11358">
    <property type="entry name" value="ARGINASE/AGMATINASE"/>
    <property type="match status" value="1"/>
</dbReference>
<dbReference type="NCBIfam" id="NF002564">
    <property type="entry name" value="PRK02190.1"/>
    <property type="match status" value="1"/>
</dbReference>
<accession>A0A9W6J2U8</accession>
<feature type="region of interest" description="Disordered" evidence="6">
    <location>
        <begin position="1"/>
        <end position="22"/>
    </location>
</feature>
<dbReference type="PIRSF" id="PIRSF036979">
    <property type="entry name" value="Arginase"/>
    <property type="match status" value="1"/>
</dbReference>
<dbReference type="Pfam" id="PF00491">
    <property type="entry name" value="Arginase"/>
    <property type="match status" value="1"/>
</dbReference>
<feature type="binding site" evidence="4">
    <location>
        <position position="144"/>
    </location>
    <ligand>
        <name>Mn(2+)</name>
        <dbReference type="ChEBI" id="CHEBI:29035"/>
        <label>1</label>
    </ligand>
</feature>
<evidence type="ECO:0000256" key="1">
    <source>
        <dbReference type="ARBA" id="ARBA00009227"/>
    </source>
</evidence>
<dbReference type="EMBL" id="BSFI01000007">
    <property type="protein sequence ID" value="GLK68279.1"/>
    <property type="molecule type" value="Genomic_DNA"/>
</dbReference>
<dbReference type="SUPFAM" id="SSF52768">
    <property type="entry name" value="Arginase/deacetylase"/>
    <property type="match status" value="1"/>
</dbReference>
<dbReference type="PROSITE" id="PS51409">
    <property type="entry name" value="ARGINASE_2"/>
    <property type="match status" value="1"/>
</dbReference>
<feature type="binding site" evidence="4">
    <location>
        <position position="172"/>
    </location>
    <ligand>
        <name>Mn(2+)</name>
        <dbReference type="ChEBI" id="CHEBI:29035"/>
        <label>1</label>
    </ligand>
</feature>
<comment type="caution">
    <text evidence="7">The sequence shown here is derived from an EMBL/GenBank/DDBJ whole genome shotgun (WGS) entry which is preliminary data.</text>
</comment>
<evidence type="ECO:0000313" key="7">
    <source>
        <dbReference type="EMBL" id="GLK68279.1"/>
    </source>
</evidence>
<feature type="binding site" evidence="4">
    <location>
        <position position="170"/>
    </location>
    <ligand>
        <name>Mn(2+)</name>
        <dbReference type="ChEBI" id="CHEBI:29035"/>
        <label>1</label>
    </ligand>
</feature>
<feature type="binding site" evidence="4">
    <location>
        <position position="252"/>
    </location>
    <ligand>
        <name>Mn(2+)</name>
        <dbReference type="ChEBI" id="CHEBI:29035"/>
        <label>1</label>
    </ligand>
</feature>
<dbReference type="NCBIfam" id="TIGR01230">
    <property type="entry name" value="agmatinase"/>
    <property type="match status" value="1"/>
</dbReference>
<dbReference type="Proteomes" id="UP001143372">
    <property type="component" value="Unassembled WGS sequence"/>
</dbReference>
<dbReference type="PANTHER" id="PTHR11358:SF26">
    <property type="entry name" value="GUANIDINO ACID HYDROLASE, MITOCHONDRIAL"/>
    <property type="match status" value="1"/>
</dbReference>
<keyword evidence="8" id="KW-1185">Reference proteome</keyword>
<comment type="cofactor">
    <cofactor evidence="4">
        <name>Mn(2+)</name>
        <dbReference type="ChEBI" id="CHEBI:29035"/>
    </cofactor>
    <text evidence="4">Binds 2 manganese ions per subunit.</text>
</comment>
<gene>
    <name evidence="7" type="ORF">GCM10008179_19170</name>
</gene>
<dbReference type="GO" id="GO:0008783">
    <property type="term" value="F:agmatinase activity"/>
    <property type="evidence" value="ECO:0007669"/>
    <property type="project" value="TreeGrafter"/>
</dbReference>
<dbReference type="InterPro" id="IPR005925">
    <property type="entry name" value="Agmatinase-rel"/>
</dbReference>
<evidence type="ECO:0000313" key="8">
    <source>
        <dbReference type="Proteomes" id="UP001143372"/>
    </source>
</evidence>
<feature type="binding site" evidence="4">
    <location>
        <position position="168"/>
    </location>
    <ligand>
        <name>Mn(2+)</name>
        <dbReference type="ChEBI" id="CHEBI:29035"/>
        <label>1</label>
    </ligand>
</feature>
<dbReference type="GO" id="GO:0046872">
    <property type="term" value="F:metal ion binding"/>
    <property type="evidence" value="ECO:0007669"/>
    <property type="project" value="UniProtKB-KW"/>
</dbReference>